<dbReference type="EMBL" id="QJKJ01013576">
    <property type="protein sequence ID" value="RDX66139.1"/>
    <property type="molecule type" value="Genomic_DNA"/>
</dbReference>
<evidence type="ECO:0000256" key="1">
    <source>
        <dbReference type="SAM" id="MobiDB-lite"/>
    </source>
</evidence>
<dbReference type="PANTHER" id="PTHR48475">
    <property type="entry name" value="RIBONUCLEASE H"/>
    <property type="match status" value="1"/>
</dbReference>
<evidence type="ECO:0000313" key="3">
    <source>
        <dbReference type="Proteomes" id="UP000257109"/>
    </source>
</evidence>
<reference evidence="2" key="1">
    <citation type="submission" date="2018-05" db="EMBL/GenBank/DDBJ databases">
        <title>Draft genome of Mucuna pruriens seed.</title>
        <authorList>
            <person name="Nnadi N.E."/>
            <person name="Vos R."/>
            <person name="Hasami M.H."/>
            <person name="Devisetty U.K."/>
            <person name="Aguiy J.C."/>
        </authorList>
    </citation>
    <scope>NUCLEOTIDE SEQUENCE [LARGE SCALE GENOMIC DNA]</scope>
    <source>
        <strain evidence="2">JCA_2017</strain>
    </source>
</reference>
<dbReference type="AlphaFoldDB" id="A0A371EJR7"/>
<organism evidence="2 3">
    <name type="scientific">Mucuna pruriens</name>
    <name type="common">Velvet bean</name>
    <name type="synonym">Dolichos pruriens</name>
    <dbReference type="NCBI Taxonomy" id="157652"/>
    <lineage>
        <taxon>Eukaryota</taxon>
        <taxon>Viridiplantae</taxon>
        <taxon>Streptophyta</taxon>
        <taxon>Embryophyta</taxon>
        <taxon>Tracheophyta</taxon>
        <taxon>Spermatophyta</taxon>
        <taxon>Magnoliopsida</taxon>
        <taxon>eudicotyledons</taxon>
        <taxon>Gunneridae</taxon>
        <taxon>Pentapetalae</taxon>
        <taxon>rosids</taxon>
        <taxon>fabids</taxon>
        <taxon>Fabales</taxon>
        <taxon>Fabaceae</taxon>
        <taxon>Papilionoideae</taxon>
        <taxon>50 kb inversion clade</taxon>
        <taxon>NPAAA clade</taxon>
        <taxon>indigoferoid/millettioid clade</taxon>
        <taxon>Phaseoleae</taxon>
        <taxon>Mucuna</taxon>
    </lineage>
</organism>
<sequence length="202" mass="23898">MHCHINSPLMTKHIKRTYQVKDPPAPEVLPSGPDRTLEIRKVRVIDRLKILQVEAEDRGWMTPIWNYLHNGTSSKDKAMTAKVRWTTNRYIIEVDHLYKRGFPTHHLKCLTKAQADYILNEIYKGICEFHLMSKVGYYWLMMREDCRRRTPPSKWLGQSNQQVKISEPSLRRDSFNPSKKATSLRVDLDLLEKPKNKYAYDR</sequence>
<keyword evidence="3" id="KW-1185">Reference proteome</keyword>
<dbReference type="Proteomes" id="UP000257109">
    <property type="component" value="Unassembled WGS sequence"/>
</dbReference>
<name>A0A371EJR7_MUCPR</name>
<protein>
    <submittedName>
        <fullName evidence="2">Uncharacterized protein</fullName>
    </submittedName>
</protein>
<comment type="caution">
    <text evidence="2">The sequence shown here is derived from an EMBL/GenBank/DDBJ whole genome shotgun (WGS) entry which is preliminary data.</text>
</comment>
<proteinExistence type="predicted"/>
<dbReference type="PANTHER" id="PTHR48475:SF2">
    <property type="entry name" value="RIBONUCLEASE H"/>
    <property type="match status" value="1"/>
</dbReference>
<feature type="non-terminal residue" evidence="2">
    <location>
        <position position="1"/>
    </location>
</feature>
<feature type="region of interest" description="Disordered" evidence="1">
    <location>
        <begin position="151"/>
        <end position="181"/>
    </location>
</feature>
<evidence type="ECO:0000313" key="2">
    <source>
        <dbReference type="EMBL" id="RDX66139.1"/>
    </source>
</evidence>
<accession>A0A371EJR7</accession>
<gene>
    <name evidence="2" type="ORF">CR513_55127</name>
</gene>